<dbReference type="PANTHER" id="PTHR43899">
    <property type="entry name" value="RH59310P"/>
    <property type="match status" value="1"/>
</dbReference>
<proteinExistence type="inferred from homology"/>
<comment type="similarity">
    <text evidence="1 3">Belongs to the short-chain dehydrogenases/reductases (SDR) family.</text>
</comment>
<evidence type="ECO:0000256" key="1">
    <source>
        <dbReference type="ARBA" id="ARBA00006484"/>
    </source>
</evidence>
<dbReference type="PANTHER" id="PTHR43899:SF13">
    <property type="entry name" value="RH59310P"/>
    <property type="match status" value="1"/>
</dbReference>
<dbReference type="PIRSF" id="PIRSF000126">
    <property type="entry name" value="11-beta-HSD1"/>
    <property type="match status" value="1"/>
</dbReference>
<dbReference type="InterPro" id="IPR051019">
    <property type="entry name" value="VLCFA-Steroid_DH"/>
</dbReference>
<dbReference type="PRINTS" id="PR00080">
    <property type="entry name" value="SDRFAMILY"/>
</dbReference>
<sequence>MLSASSPLSTSSPNSSTSCGYFPRPSNFYRYLHAKNGQPAWALVTGASHGIGKTLCFELASRGFNVVLHGRNHTKLETVREALQQAFPLREFRVLILDATTCQQDDVSLAPLAAELADIRLTVLINNAGGGKSDFRGFEDYTKQDILDVLNLNATFVLLMTHAFLPALIKNAPSLCLNVGSLADNGLPTVASYAASKNFVTGLTRSLANEMLLQGHDVTFMAMRLGMVTGSGEVKRPPTMTVPDTVTFVRALLSRVGCGRTVVVPYFGHALQQMSVEMLPEWLRNRIFVKQMLKLRTEGVGEEKKGA</sequence>
<dbReference type="GO" id="GO:0016491">
    <property type="term" value="F:oxidoreductase activity"/>
    <property type="evidence" value="ECO:0007669"/>
    <property type="project" value="UniProtKB-KW"/>
</dbReference>
<dbReference type="AlphaFoldDB" id="A0A8H6XK84"/>
<evidence type="ECO:0000313" key="4">
    <source>
        <dbReference type="EMBL" id="KAF7342006.1"/>
    </source>
</evidence>
<dbReference type="EMBL" id="JACAZI010000017">
    <property type="protein sequence ID" value="KAF7342006.1"/>
    <property type="molecule type" value="Genomic_DNA"/>
</dbReference>
<dbReference type="PRINTS" id="PR00081">
    <property type="entry name" value="GDHRDH"/>
</dbReference>
<dbReference type="InterPro" id="IPR036291">
    <property type="entry name" value="NAD(P)-bd_dom_sf"/>
</dbReference>
<evidence type="ECO:0000256" key="3">
    <source>
        <dbReference type="RuleBase" id="RU000363"/>
    </source>
</evidence>
<gene>
    <name evidence="4" type="ORF">MVEN_01787800</name>
</gene>
<dbReference type="Proteomes" id="UP000620124">
    <property type="component" value="Unassembled WGS sequence"/>
</dbReference>
<evidence type="ECO:0000256" key="2">
    <source>
        <dbReference type="ARBA" id="ARBA00023002"/>
    </source>
</evidence>
<dbReference type="Pfam" id="PF00106">
    <property type="entry name" value="adh_short"/>
    <property type="match status" value="1"/>
</dbReference>
<accession>A0A8H6XK84</accession>
<dbReference type="OrthoDB" id="47007at2759"/>
<dbReference type="InterPro" id="IPR002347">
    <property type="entry name" value="SDR_fam"/>
</dbReference>
<keyword evidence="2" id="KW-0560">Oxidoreductase</keyword>
<dbReference type="SUPFAM" id="SSF51735">
    <property type="entry name" value="NAD(P)-binding Rossmann-fold domains"/>
    <property type="match status" value="1"/>
</dbReference>
<protein>
    <submittedName>
        <fullName evidence="4">Putative short chain dehydrogenase protein</fullName>
    </submittedName>
</protein>
<reference evidence="4" key="1">
    <citation type="submission" date="2020-05" db="EMBL/GenBank/DDBJ databases">
        <title>Mycena genomes resolve the evolution of fungal bioluminescence.</title>
        <authorList>
            <person name="Tsai I.J."/>
        </authorList>
    </citation>
    <scope>NUCLEOTIDE SEQUENCE</scope>
    <source>
        <strain evidence="4">CCC161011</strain>
    </source>
</reference>
<dbReference type="GO" id="GO:0005783">
    <property type="term" value="C:endoplasmic reticulum"/>
    <property type="evidence" value="ECO:0007669"/>
    <property type="project" value="TreeGrafter"/>
</dbReference>
<organism evidence="4 5">
    <name type="scientific">Mycena venus</name>
    <dbReference type="NCBI Taxonomy" id="2733690"/>
    <lineage>
        <taxon>Eukaryota</taxon>
        <taxon>Fungi</taxon>
        <taxon>Dikarya</taxon>
        <taxon>Basidiomycota</taxon>
        <taxon>Agaricomycotina</taxon>
        <taxon>Agaricomycetes</taxon>
        <taxon>Agaricomycetidae</taxon>
        <taxon>Agaricales</taxon>
        <taxon>Marasmiineae</taxon>
        <taxon>Mycenaceae</taxon>
        <taxon>Mycena</taxon>
    </lineage>
</organism>
<comment type="caution">
    <text evidence="4">The sequence shown here is derived from an EMBL/GenBank/DDBJ whole genome shotgun (WGS) entry which is preliminary data.</text>
</comment>
<name>A0A8H6XK84_9AGAR</name>
<dbReference type="Gene3D" id="3.40.50.720">
    <property type="entry name" value="NAD(P)-binding Rossmann-like Domain"/>
    <property type="match status" value="1"/>
</dbReference>
<keyword evidence="5" id="KW-1185">Reference proteome</keyword>
<evidence type="ECO:0000313" key="5">
    <source>
        <dbReference type="Proteomes" id="UP000620124"/>
    </source>
</evidence>